<proteinExistence type="predicted"/>
<dbReference type="KEGG" id="fcj:RN605_01305"/>
<name>A0AA96J760_9FLAO</name>
<dbReference type="RefSeq" id="WP_313321604.1">
    <property type="nucleotide sequence ID" value="NZ_CP134878.1"/>
</dbReference>
<evidence type="ECO:0000313" key="2">
    <source>
        <dbReference type="EMBL" id="WNM17954.1"/>
    </source>
</evidence>
<evidence type="ECO:0000256" key="1">
    <source>
        <dbReference type="SAM" id="SignalP"/>
    </source>
</evidence>
<protein>
    <submittedName>
        <fullName evidence="2">Uncharacterized protein</fullName>
    </submittedName>
</protein>
<organism evidence="2">
    <name type="scientific">Flavobacterium capsici</name>
    <dbReference type="NCBI Taxonomy" id="3075618"/>
    <lineage>
        <taxon>Bacteria</taxon>
        <taxon>Pseudomonadati</taxon>
        <taxon>Bacteroidota</taxon>
        <taxon>Flavobacteriia</taxon>
        <taxon>Flavobacteriales</taxon>
        <taxon>Flavobacteriaceae</taxon>
        <taxon>Flavobacterium</taxon>
    </lineage>
</organism>
<feature type="signal peptide" evidence="1">
    <location>
        <begin position="1"/>
        <end position="22"/>
    </location>
</feature>
<gene>
    <name evidence="3" type="ORF">RN605_01305</name>
    <name evidence="2" type="ORF">RN608_08005</name>
</gene>
<dbReference type="Gene3D" id="2.60.120.380">
    <property type="match status" value="1"/>
</dbReference>
<sequence length="398" mass="42386">MKKVFISLGIFISFFVLVIACSSDGDSSTPQNFEDFAFSGIFRGTLYSSGVSNSIEGYVTIEDNGKTTLDLLSGRMKGTSVLNGDNYNITINEVSGIFKDVTNITGTIEISTRTLYLSGTNPDGSPLTVGGEVPPVTVQSTGGWENLAKSAVVFSHNESCKASITIDGVTLSGLNAHYEQGGYCSPTYSLWNQIYQNYDNKVSQIYCHTVTLQALGGGTVSFEDCNTAVFYLPKNTQYTYTVNWENGETETGTLTTAGGGGKVTKCLSNNGPECDGELVGNSGNPRFNLQYTGNVDLDLYVVTPNGTTISYLNSTGQGGELDVDCTCGGSCSGENIFWTNGPSGQYQFYVKYYGGCGSSSPSSNFTIKVLNGNNVVQTKTGTLSAAGQQSTVWTYTHP</sequence>
<reference evidence="2 4" key="1">
    <citation type="submission" date="2023-09" db="EMBL/GenBank/DDBJ databases">
        <title>Flavobacterium sp. a novel bacteria isolate from Pepper rhizosphere.</title>
        <authorList>
            <person name="Peng Y."/>
            <person name="Lee J."/>
        </authorList>
    </citation>
    <scope>NUCLEOTIDE SEQUENCE</scope>
    <source>
        <strain evidence="2">PMR2A8</strain>
        <strain evidence="3 4">PMTSA4</strain>
    </source>
</reference>
<dbReference type="PROSITE" id="PS51257">
    <property type="entry name" value="PROKAR_LIPOPROTEIN"/>
    <property type="match status" value="1"/>
</dbReference>
<feature type="chain" id="PRO_5044705448" evidence="1">
    <location>
        <begin position="23"/>
        <end position="398"/>
    </location>
</feature>
<keyword evidence="1" id="KW-0732">Signal</keyword>
<dbReference type="AlphaFoldDB" id="A0AA96J760"/>
<evidence type="ECO:0000313" key="3">
    <source>
        <dbReference type="EMBL" id="WNM22006.1"/>
    </source>
</evidence>
<dbReference type="EMBL" id="CP134890">
    <property type="protein sequence ID" value="WNM22006.1"/>
    <property type="molecule type" value="Genomic_DNA"/>
</dbReference>
<accession>A0AA96J760</accession>
<keyword evidence="4" id="KW-1185">Reference proteome</keyword>
<evidence type="ECO:0000313" key="4">
    <source>
        <dbReference type="Proteomes" id="UP001304515"/>
    </source>
</evidence>
<accession>A0AA96J847</accession>
<dbReference type="EMBL" id="CP134878">
    <property type="protein sequence ID" value="WNM17954.1"/>
    <property type="molecule type" value="Genomic_DNA"/>
</dbReference>
<dbReference type="Proteomes" id="UP001304515">
    <property type="component" value="Chromosome"/>
</dbReference>